<evidence type="ECO:0000313" key="2">
    <source>
        <dbReference type="Proteomes" id="UP000031184"/>
    </source>
</evidence>
<sequence>MRIKHIAMYVTDLEKTREFFIQYLEAKSNKI</sequence>
<accession>A0A017H4F9</accession>
<comment type="caution">
    <text evidence="1">The sequence shown here is derived from an EMBL/GenBank/DDBJ whole genome shotgun (WGS) entry which is preliminary data.</text>
</comment>
<dbReference type="EMBL" id="AUZI01000019">
    <property type="protein sequence ID" value="KID48991.1"/>
    <property type="molecule type" value="Genomic_DNA"/>
</dbReference>
<dbReference type="PATRIC" id="fig|1226633.4.peg.1581"/>
<dbReference type="InterPro" id="IPR029068">
    <property type="entry name" value="Glyas_Bleomycin-R_OHBP_Dase"/>
</dbReference>
<protein>
    <submittedName>
        <fullName evidence="1">Uncharacterized protein</fullName>
    </submittedName>
</protein>
<organism evidence="1 2">
    <name type="scientific">Fusobacterium necrophorum subsp. funduliforme B35</name>
    <dbReference type="NCBI Taxonomy" id="1226633"/>
    <lineage>
        <taxon>Bacteria</taxon>
        <taxon>Fusobacteriati</taxon>
        <taxon>Fusobacteriota</taxon>
        <taxon>Fusobacteriia</taxon>
        <taxon>Fusobacteriales</taxon>
        <taxon>Fusobacteriaceae</taxon>
        <taxon>Fusobacterium</taxon>
    </lineage>
</organism>
<name>A0A017H4F9_9FUSO</name>
<dbReference type="SUPFAM" id="SSF54593">
    <property type="entry name" value="Glyoxalase/Bleomycin resistance protein/Dihydroxybiphenyl dioxygenase"/>
    <property type="match status" value="1"/>
</dbReference>
<evidence type="ECO:0000313" key="1">
    <source>
        <dbReference type="EMBL" id="KID48991.1"/>
    </source>
</evidence>
<dbReference type="AlphaFoldDB" id="A0A017H4F9"/>
<reference evidence="1 2" key="1">
    <citation type="submission" date="2013-08" db="EMBL/GenBank/DDBJ databases">
        <title>An opportunistic ruminal bacterium that causes liver abscesses in cattle.</title>
        <authorList>
            <person name="Benahmed F.H."/>
            <person name="Rasmussen M."/>
            <person name="Harbottle H."/>
            <person name="Soppet D."/>
            <person name="Nagaraja T.G."/>
            <person name="Davidson M."/>
        </authorList>
    </citation>
    <scope>NUCLEOTIDE SEQUENCE [LARGE SCALE GENOMIC DNA]</scope>
    <source>
        <strain evidence="1 2">B35</strain>
    </source>
</reference>
<proteinExistence type="predicted"/>
<gene>
    <name evidence="1" type="ORF">C095_07840</name>
</gene>
<dbReference type="Proteomes" id="UP000031184">
    <property type="component" value="Unassembled WGS sequence"/>
</dbReference>